<gene>
    <name evidence="2" type="ORF">ACFL2Z_03930</name>
</gene>
<sequence length="164" mass="17904">MTRYMICLFCLMFILAGCGKEVQESTMEKKIEQATGGDADVDLSDDGMKITGKTEEGEYAITSGEEAEIPEDFPSDVFIYRPSKAVMAMKVPDGYSVTLTTKDDKAKVLEAYKGQMQAKGWSEEGSMNMGSHSMLVYVKDGRNANISIIPSDDGVQINVMVAAE</sequence>
<proteinExistence type="predicted"/>
<evidence type="ECO:0008006" key="4">
    <source>
        <dbReference type="Google" id="ProtNLM"/>
    </source>
</evidence>
<reference evidence="2 3" key="1">
    <citation type="submission" date="2024-09" db="EMBL/GenBank/DDBJ databases">
        <authorList>
            <person name="D'Angelo T."/>
        </authorList>
    </citation>
    <scope>NUCLEOTIDE SEQUENCE [LARGE SCALE GENOMIC DNA]</scope>
    <source>
        <strain evidence="2">SAG AM-311-F02</strain>
    </source>
</reference>
<dbReference type="Proteomes" id="UP001594288">
    <property type="component" value="Unassembled WGS sequence"/>
</dbReference>
<keyword evidence="3" id="KW-1185">Reference proteome</keyword>
<organism evidence="2 3">
    <name type="scientific">Eiseniibacteriota bacterium</name>
    <dbReference type="NCBI Taxonomy" id="2212470"/>
    <lineage>
        <taxon>Bacteria</taxon>
        <taxon>Candidatus Eiseniibacteriota</taxon>
    </lineage>
</organism>
<dbReference type="EMBL" id="JBHPEI010000058">
    <property type="protein sequence ID" value="MFC1800044.1"/>
    <property type="molecule type" value="Genomic_DNA"/>
</dbReference>
<evidence type="ECO:0000313" key="2">
    <source>
        <dbReference type="EMBL" id="MFC1800044.1"/>
    </source>
</evidence>
<comment type="caution">
    <text evidence="2">The sequence shown here is derived from an EMBL/GenBank/DDBJ whole genome shotgun (WGS) entry which is preliminary data.</text>
</comment>
<dbReference type="PROSITE" id="PS51257">
    <property type="entry name" value="PROKAR_LIPOPROTEIN"/>
    <property type="match status" value="1"/>
</dbReference>
<evidence type="ECO:0000256" key="1">
    <source>
        <dbReference type="SAM" id="SignalP"/>
    </source>
</evidence>
<evidence type="ECO:0000313" key="3">
    <source>
        <dbReference type="Proteomes" id="UP001594288"/>
    </source>
</evidence>
<accession>A0ABV6YQ78</accession>
<protein>
    <recommendedName>
        <fullName evidence="4">Lipoprotein</fullName>
    </recommendedName>
</protein>
<name>A0ABV6YQ78_UNCEI</name>
<keyword evidence="1" id="KW-0732">Signal</keyword>
<feature type="signal peptide" evidence="1">
    <location>
        <begin position="1"/>
        <end position="19"/>
    </location>
</feature>
<feature type="chain" id="PRO_5046398186" description="Lipoprotein" evidence="1">
    <location>
        <begin position="20"/>
        <end position="164"/>
    </location>
</feature>